<evidence type="ECO:0000313" key="2">
    <source>
        <dbReference type="EMBL" id="KAK7468883.1"/>
    </source>
</evidence>
<comment type="caution">
    <text evidence="2">The sequence shown here is derived from an EMBL/GenBank/DDBJ whole genome shotgun (WGS) entry which is preliminary data.</text>
</comment>
<dbReference type="PANTHER" id="PTHR38696">
    <property type="entry name" value="MEDIATOR OF RNA POLYMERASE II TRANSCRIPTION SUBUNIT 13"/>
    <property type="match status" value="1"/>
</dbReference>
<feature type="region of interest" description="Disordered" evidence="1">
    <location>
        <begin position="99"/>
        <end position="125"/>
    </location>
</feature>
<proteinExistence type="predicted"/>
<gene>
    <name evidence="2" type="ORF">VKT23_003381</name>
</gene>
<dbReference type="PANTHER" id="PTHR38696:SF1">
    <property type="entry name" value="MEDIATOR OF RNA POLYMERASE II TRANSCRIPTION SUBUNIT 13"/>
    <property type="match status" value="1"/>
</dbReference>
<sequence length="359" mass="40770">MNYPYYTQQAYYPQQQQQYPNNAYASYAQQQVPAMWSNNTPYSRTNALPMQNQAPVIPATPAPLNNVSRPERSSTLPANYPLRSALKRSRKLSKPTENFEEPFHYVPGPRKRTTSIPQAVDPQTPPGHTEPIQWFVSLHNTNELHLGQLSLSAIKAIKESILPIWPQGHDVDELDGEVWRVRFRGTPWTFSGPDAHKALALLQKLFQEFSVHGWIFQTSVNIGTSSPRLIFIRAKRRVISFYLLYFSHSACRASLVDFPPRVHRHLVQLLANQKVSTDSHHRENDTMDIQVVEMKRVNGFKTLEADSSHFLAGLLSSLDTLGFSLETAIPIAKKGPLSWLGLAPKEELLLFRSNHAVEK</sequence>
<keyword evidence="3" id="KW-1185">Reference proteome</keyword>
<evidence type="ECO:0000256" key="1">
    <source>
        <dbReference type="SAM" id="MobiDB-lite"/>
    </source>
</evidence>
<organism evidence="2 3">
    <name type="scientific">Marasmiellus scandens</name>
    <dbReference type="NCBI Taxonomy" id="2682957"/>
    <lineage>
        <taxon>Eukaryota</taxon>
        <taxon>Fungi</taxon>
        <taxon>Dikarya</taxon>
        <taxon>Basidiomycota</taxon>
        <taxon>Agaricomycotina</taxon>
        <taxon>Agaricomycetes</taxon>
        <taxon>Agaricomycetidae</taxon>
        <taxon>Agaricales</taxon>
        <taxon>Marasmiineae</taxon>
        <taxon>Omphalotaceae</taxon>
        <taxon>Marasmiellus</taxon>
    </lineage>
</organism>
<dbReference type="EMBL" id="JBANRG010000003">
    <property type="protein sequence ID" value="KAK7468883.1"/>
    <property type="molecule type" value="Genomic_DNA"/>
</dbReference>
<dbReference type="Proteomes" id="UP001498398">
    <property type="component" value="Unassembled WGS sequence"/>
</dbReference>
<reference evidence="2 3" key="1">
    <citation type="submission" date="2024-01" db="EMBL/GenBank/DDBJ databases">
        <title>A draft genome for the cacao thread blight pathogen Marasmiellus scandens.</title>
        <authorList>
            <person name="Baruah I.K."/>
            <person name="Leung J."/>
            <person name="Bukari Y."/>
            <person name="Amoako-Attah I."/>
            <person name="Meinhardt L.W."/>
            <person name="Bailey B.A."/>
            <person name="Cohen S.P."/>
        </authorList>
    </citation>
    <scope>NUCLEOTIDE SEQUENCE [LARGE SCALE GENOMIC DNA]</scope>
    <source>
        <strain evidence="2 3">GH-19</strain>
    </source>
</reference>
<name>A0ABR1JYG8_9AGAR</name>
<evidence type="ECO:0000313" key="3">
    <source>
        <dbReference type="Proteomes" id="UP001498398"/>
    </source>
</evidence>
<protein>
    <submittedName>
        <fullName evidence="2">Uncharacterized protein</fullName>
    </submittedName>
</protein>
<accession>A0ABR1JYG8</accession>